<proteinExistence type="predicted"/>
<keyword evidence="4 5" id="KW-0472">Membrane</keyword>
<evidence type="ECO:0000259" key="6">
    <source>
        <dbReference type="PROSITE" id="PS51012"/>
    </source>
</evidence>
<dbReference type="InterPro" id="IPR013525">
    <property type="entry name" value="ABC2_TM"/>
</dbReference>
<feature type="transmembrane region" description="Helical" evidence="5">
    <location>
        <begin position="126"/>
        <end position="145"/>
    </location>
</feature>
<evidence type="ECO:0000256" key="5">
    <source>
        <dbReference type="SAM" id="Phobius"/>
    </source>
</evidence>
<feature type="transmembrane region" description="Helical" evidence="5">
    <location>
        <begin position="184"/>
        <end position="204"/>
    </location>
</feature>
<dbReference type="PIRSF" id="PIRSF006648">
    <property type="entry name" value="DrrB"/>
    <property type="match status" value="1"/>
</dbReference>
<reference evidence="7" key="1">
    <citation type="submission" date="2020-05" db="EMBL/GenBank/DDBJ databases">
        <authorList>
            <person name="Chiriac C."/>
            <person name="Salcher M."/>
            <person name="Ghai R."/>
            <person name="Kavagutti S V."/>
        </authorList>
    </citation>
    <scope>NUCLEOTIDE SEQUENCE</scope>
</reference>
<keyword evidence="2 5" id="KW-0812">Transmembrane</keyword>
<gene>
    <name evidence="7" type="ORF">UFOPK1740_00329</name>
</gene>
<evidence type="ECO:0000256" key="2">
    <source>
        <dbReference type="ARBA" id="ARBA00022692"/>
    </source>
</evidence>
<evidence type="ECO:0000313" key="7">
    <source>
        <dbReference type="EMBL" id="CAB4572428.1"/>
    </source>
</evidence>
<dbReference type="Pfam" id="PF01061">
    <property type="entry name" value="ABC2_membrane"/>
    <property type="match status" value="1"/>
</dbReference>
<dbReference type="AlphaFoldDB" id="A0A6J6EHA4"/>
<feature type="transmembrane region" description="Helical" evidence="5">
    <location>
        <begin position="151"/>
        <end position="172"/>
    </location>
</feature>
<accession>A0A6J6EHA4</accession>
<dbReference type="GO" id="GO:0043190">
    <property type="term" value="C:ATP-binding cassette (ABC) transporter complex"/>
    <property type="evidence" value="ECO:0007669"/>
    <property type="project" value="InterPro"/>
</dbReference>
<evidence type="ECO:0000256" key="1">
    <source>
        <dbReference type="ARBA" id="ARBA00004141"/>
    </source>
</evidence>
<dbReference type="PROSITE" id="PS51012">
    <property type="entry name" value="ABC_TM2"/>
    <property type="match status" value="1"/>
</dbReference>
<dbReference type="InterPro" id="IPR000412">
    <property type="entry name" value="ABC_2_transport"/>
</dbReference>
<keyword evidence="3 5" id="KW-1133">Transmembrane helix</keyword>
<protein>
    <submittedName>
        <fullName evidence="7">Unannotated protein</fullName>
    </submittedName>
</protein>
<dbReference type="PANTHER" id="PTHR43229">
    <property type="entry name" value="NODULATION PROTEIN J"/>
    <property type="match status" value="1"/>
</dbReference>
<comment type="subcellular location">
    <subcellularLocation>
        <location evidence="1">Membrane</location>
        <topology evidence="1">Multi-pass membrane protein</topology>
    </subcellularLocation>
</comment>
<evidence type="ECO:0000256" key="3">
    <source>
        <dbReference type="ARBA" id="ARBA00022989"/>
    </source>
</evidence>
<dbReference type="PANTHER" id="PTHR43229:SF2">
    <property type="entry name" value="NODULATION PROTEIN J"/>
    <property type="match status" value="1"/>
</dbReference>
<sequence>MNSRSITEEYANKHGKIYWLLHDSSVIAWRNLLRFRRNPEVLFFDVVQPIIFILLFAYVFGGAIDVGDSSYRSFLIPGIFVQTIAFAGASAAIGLNADMNSGIIDRFKSLPMNTTGVLLGQNFAELARSVITLFIMSLTGLAIGWEINGGFLNAIFAYLLLLAFGFSMSWIGASIGLSVSSPQVASTAGFAWLFPLTFLSNAFVPTETLPTWLRFFAEWNPITSIVAAARYLFGYPMEVAADAPLSLQHPIITTIIWLVVITAVFMPIAARKFRKATSR</sequence>
<dbReference type="GO" id="GO:0140359">
    <property type="term" value="F:ABC-type transporter activity"/>
    <property type="evidence" value="ECO:0007669"/>
    <property type="project" value="InterPro"/>
</dbReference>
<organism evidence="7">
    <name type="scientific">freshwater metagenome</name>
    <dbReference type="NCBI Taxonomy" id="449393"/>
    <lineage>
        <taxon>unclassified sequences</taxon>
        <taxon>metagenomes</taxon>
        <taxon>ecological metagenomes</taxon>
    </lineage>
</organism>
<evidence type="ECO:0000256" key="4">
    <source>
        <dbReference type="ARBA" id="ARBA00023136"/>
    </source>
</evidence>
<dbReference type="InterPro" id="IPR047817">
    <property type="entry name" value="ABC2_TM_bact-type"/>
</dbReference>
<name>A0A6J6EHA4_9ZZZZ</name>
<feature type="transmembrane region" description="Helical" evidence="5">
    <location>
        <begin position="251"/>
        <end position="270"/>
    </location>
</feature>
<dbReference type="EMBL" id="CAEZTU010000008">
    <property type="protein sequence ID" value="CAB4572428.1"/>
    <property type="molecule type" value="Genomic_DNA"/>
</dbReference>
<feature type="domain" description="ABC transmembrane type-2" evidence="6">
    <location>
        <begin position="40"/>
        <end position="276"/>
    </location>
</feature>
<dbReference type="InterPro" id="IPR051784">
    <property type="entry name" value="Nod_factor_ABC_transporter"/>
</dbReference>
<feature type="transmembrane region" description="Helical" evidence="5">
    <location>
        <begin position="41"/>
        <end position="61"/>
    </location>
</feature>
<feature type="transmembrane region" description="Helical" evidence="5">
    <location>
        <begin position="73"/>
        <end position="97"/>
    </location>
</feature>